<keyword evidence="1" id="KW-0472">Membrane</keyword>
<feature type="transmembrane region" description="Helical" evidence="1">
    <location>
        <begin position="204"/>
        <end position="225"/>
    </location>
</feature>
<feature type="transmembrane region" description="Helical" evidence="1">
    <location>
        <begin position="280"/>
        <end position="299"/>
    </location>
</feature>
<accession>A0A410K0K7</accession>
<keyword evidence="1" id="KW-0812">Transmembrane</keyword>
<name>A0A410K0K7_9BACT</name>
<dbReference type="EMBL" id="CP035108">
    <property type="protein sequence ID" value="QAR33967.1"/>
    <property type="molecule type" value="Genomic_DNA"/>
</dbReference>
<dbReference type="Pfam" id="PF06779">
    <property type="entry name" value="MFS_4"/>
    <property type="match status" value="1"/>
</dbReference>
<feature type="transmembrane region" description="Helical" evidence="1">
    <location>
        <begin position="369"/>
        <end position="390"/>
    </location>
</feature>
<feature type="transmembrane region" description="Helical" evidence="1">
    <location>
        <begin position="396"/>
        <end position="421"/>
    </location>
</feature>
<dbReference type="SUPFAM" id="SSF103473">
    <property type="entry name" value="MFS general substrate transporter"/>
    <property type="match status" value="1"/>
</dbReference>
<feature type="transmembrane region" description="Helical" evidence="1">
    <location>
        <begin position="246"/>
        <end position="268"/>
    </location>
</feature>
<proteinExistence type="predicted"/>
<feature type="transmembrane region" description="Helical" evidence="1">
    <location>
        <begin position="173"/>
        <end position="192"/>
    </location>
</feature>
<dbReference type="Gene3D" id="1.20.1250.20">
    <property type="entry name" value="MFS general substrate transporter like domains"/>
    <property type="match status" value="2"/>
</dbReference>
<dbReference type="AlphaFoldDB" id="A0A410K0K7"/>
<keyword evidence="3" id="KW-1185">Reference proteome</keyword>
<keyword evidence="1" id="KW-1133">Transmembrane helix</keyword>
<feature type="transmembrane region" description="Helical" evidence="1">
    <location>
        <begin position="50"/>
        <end position="70"/>
    </location>
</feature>
<feature type="transmembrane region" description="Helical" evidence="1">
    <location>
        <begin position="90"/>
        <end position="108"/>
    </location>
</feature>
<dbReference type="Proteomes" id="UP000287502">
    <property type="component" value="Chromosome"/>
</dbReference>
<organism evidence="2 3">
    <name type="scientific">Geovibrio thiophilus</name>
    <dbReference type="NCBI Taxonomy" id="139438"/>
    <lineage>
        <taxon>Bacteria</taxon>
        <taxon>Pseudomonadati</taxon>
        <taxon>Deferribacterota</taxon>
        <taxon>Deferribacteres</taxon>
        <taxon>Deferribacterales</taxon>
        <taxon>Geovibrionaceae</taxon>
        <taxon>Geovibrio</taxon>
    </lineage>
</organism>
<evidence type="ECO:0000256" key="1">
    <source>
        <dbReference type="SAM" id="Phobius"/>
    </source>
</evidence>
<dbReference type="KEGG" id="gtl:EP073_11295"/>
<evidence type="ECO:0000313" key="3">
    <source>
        <dbReference type="Proteomes" id="UP000287502"/>
    </source>
</evidence>
<gene>
    <name evidence="2" type="ORF">EP073_11295</name>
</gene>
<evidence type="ECO:0000313" key="2">
    <source>
        <dbReference type="EMBL" id="QAR33967.1"/>
    </source>
</evidence>
<dbReference type="InterPro" id="IPR036259">
    <property type="entry name" value="MFS_trans_sf"/>
</dbReference>
<feature type="transmembrane region" description="Helical" evidence="1">
    <location>
        <begin position="311"/>
        <end position="328"/>
    </location>
</feature>
<dbReference type="PANTHER" id="PTHR23537">
    <property type="match status" value="1"/>
</dbReference>
<dbReference type="GO" id="GO:0005886">
    <property type="term" value="C:plasma membrane"/>
    <property type="evidence" value="ECO:0007669"/>
    <property type="project" value="TreeGrafter"/>
</dbReference>
<feature type="transmembrane region" description="Helical" evidence="1">
    <location>
        <begin position="145"/>
        <end position="166"/>
    </location>
</feature>
<dbReference type="PANTHER" id="PTHR23537:SF1">
    <property type="entry name" value="SUGAR TRANSPORTER"/>
    <property type="match status" value="1"/>
</dbReference>
<protein>
    <submittedName>
        <fullName evidence="2">YbfB/YjiJ family MFS transporter</fullName>
    </submittedName>
</protein>
<dbReference type="OrthoDB" id="9797953at2"/>
<reference evidence="2 3" key="1">
    <citation type="submission" date="2019-01" db="EMBL/GenBank/DDBJ databases">
        <title>Geovibrio thiophilus DSM 11263, complete genome.</title>
        <authorList>
            <person name="Spring S."/>
            <person name="Bunk B."/>
            <person name="Sproer C."/>
        </authorList>
    </citation>
    <scope>NUCLEOTIDE SEQUENCE [LARGE SCALE GENOMIC DNA]</scope>
    <source>
        <strain evidence="2 3">DSM 11263</strain>
    </source>
</reference>
<feature type="transmembrane region" description="Helical" evidence="1">
    <location>
        <begin position="334"/>
        <end position="357"/>
    </location>
</feature>
<sequence>MNGRRIFRNSRMYERNYVHKLSAEPPLMVVLVQVYDNIAEKGGVMKHYGAVLLGGAAAMFTAMGIGRFAYTPAITFMLEAGALNTAQAGFIASANFAGYLAGAVYYSISPPKKRTFEISLALSVLTTAAMPVFDGMLWWSTIRFFSGFYSAAVFVCAAEKVYTALYENMKQTLGGFLFSGIGAGIAFSSWAVPFASHYGGWRVSWYFIGAVCTLTALTAVWLSGGRSASARRSTEVDNRGLFSPPMLLLAFAYLLEGSGYIIAGTFLVDIIKLSSGSSGAGFTGWALAGGTAVFSNFLWSWAGHRFGLFRVLFLLLMLQAAGMLLPVFSNSISAAYLFSIIFGGTFLGAVTLALACGRHIMPKGNTAPFLTVFFGIGQIISPWIGGLMAYKSGSFAAPLIFSSANIIVGAALTALAGTVYIRRKKCRS</sequence>
<feature type="transmembrane region" description="Helical" evidence="1">
    <location>
        <begin position="120"/>
        <end position="139"/>
    </location>
</feature>
<dbReference type="InterPro" id="IPR010645">
    <property type="entry name" value="MFS_4"/>
</dbReference>